<accession>A0A251SBG5</accession>
<name>A0A251SBG5_HELAN</name>
<sequence>MAGIAPKTKVIRDGKWDEQGATILVPDDVISVKLGDIIPADARAFLKQIHIRLIN</sequence>
<feature type="domain" description="P-type ATPase A" evidence="2">
    <location>
        <begin position="5"/>
        <end position="44"/>
    </location>
</feature>
<dbReference type="EMBL" id="MNCJ02000324">
    <property type="protein sequence ID" value="KAF5792689.1"/>
    <property type="molecule type" value="Genomic_DNA"/>
</dbReference>
<dbReference type="InterPro" id="IPR008250">
    <property type="entry name" value="ATPase_P-typ_transduc_dom_A_sf"/>
</dbReference>
<dbReference type="PANTHER" id="PTHR42861">
    <property type="entry name" value="CALCIUM-TRANSPORTING ATPASE"/>
    <property type="match status" value="1"/>
</dbReference>
<gene>
    <name evidence="4" type="ORF">HannXRQ_Chr15g0490191</name>
    <name evidence="3" type="ORF">HanXRQr2_Chr09g0408811</name>
</gene>
<dbReference type="SUPFAM" id="SSF81653">
    <property type="entry name" value="Calcium ATPase, transduction domain A"/>
    <property type="match status" value="1"/>
</dbReference>
<evidence type="ECO:0000313" key="3">
    <source>
        <dbReference type="EMBL" id="KAF5792689.1"/>
    </source>
</evidence>
<dbReference type="Proteomes" id="UP000215914">
    <property type="component" value="Chromosome 15"/>
</dbReference>
<dbReference type="InterPro" id="IPR059000">
    <property type="entry name" value="ATPase_P-type_domA"/>
</dbReference>
<organism evidence="4 5">
    <name type="scientific">Helianthus annuus</name>
    <name type="common">Common sunflower</name>
    <dbReference type="NCBI Taxonomy" id="4232"/>
    <lineage>
        <taxon>Eukaryota</taxon>
        <taxon>Viridiplantae</taxon>
        <taxon>Streptophyta</taxon>
        <taxon>Embryophyta</taxon>
        <taxon>Tracheophyta</taxon>
        <taxon>Spermatophyta</taxon>
        <taxon>Magnoliopsida</taxon>
        <taxon>eudicotyledons</taxon>
        <taxon>Gunneridae</taxon>
        <taxon>Pentapetalae</taxon>
        <taxon>asterids</taxon>
        <taxon>campanulids</taxon>
        <taxon>Asterales</taxon>
        <taxon>Asteraceae</taxon>
        <taxon>Asteroideae</taxon>
        <taxon>Heliantheae alliance</taxon>
        <taxon>Heliantheae</taxon>
        <taxon>Helianthus</taxon>
    </lineage>
</organism>
<dbReference type="STRING" id="4232.A0A251SBG5"/>
<dbReference type="AlphaFoldDB" id="A0A251SBG5"/>
<dbReference type="EMBL" id="CM007904">
    <property type="protein sequence ID" value="OTF96083.1"/>
    <property type="molecule type" value="Genomic_DNA"/>
</dbReference>
<protein>
    <submittedName>
        <fullName evidence="3">P-type H(+)-exporting transporter</fullName>
    </submittedName>
    <submittedName>
        <fullName evidence="4">Putative P-type ATPase, A domain-containing protein</fullName>
    </submittedName>
</protein>
<dbReference type="Pfam" id="PF00122">
    <property type="entry name" value="E1-E2_ATPase"/>
    <property type="match status" value="1"/>
</dbReference>
<reference evidence="3" key="3">
    <citation type="submission" date="2020-06" db="EMBL/GenBank/DDBJ databases">
        <title>Helianthus annuus Genome sequencing and assembly Release 2.</title>
        <authorList>
            <person name="Gouzy J."/>
            <person name="Langlade N."/>
            <person name="Munos S."/>
        </authorList>
    </citation>
    <scope>NUCLEOTIDE SEQUENCE</scope>
    <source>
        <tissue evidence="3">Leaves</tissue>
    </source>
</reference>
<dbReference type="InParanoid" id="A0A251SBG5"/>
<evidence type="ECO:0000256" key="1">
    <source>
        <dbReference type="ARBA" id="ARBA00022842"/>
    </source>
</evidence>
<reference evidence="4" key="2">
    <citation type="submission" date="2017-02" db="EMBL/GenBank/DDBJ databases">
        <title>Sunflower complete genome.</title>
        <authorList>
            <person name="Langlade N."/>
            <person name="Munos S."/>
        </authorList>
    </citation>
    <scope>NUCLEOTIDE SEQUENCE [LARGE SCALE GENOMIC DNA]</scope>
    <source>
        <tissue evidence="4">Leaves</tissue>
    </source>
</reference>
<evidence type="ECO:0000259" key="2">
    <source>
        <dbReference type="Pfam" id="PF00122"/>
    </source>
</evidence>
<dbReference type="Gramene" id="mRNA:HanXRQr2_Chr09g0408811">
    <property type="protein sequence ID" value="CDS:HanXRQr2_Chr09g0408811.1"/>
    <property type="gene ID" value="HanXRQr2_Chr09g0408811"/>
</dbReference>
<keyword evidence="5" id="KW-1185">Reference proteome</keyword>
<evidence type="ECO:0000313" key="4">
    <source>
        <dbReference type="EMBL" id="OTF96083.1"/>
    </source>
</evidence>
<reference evidence="3 5" key="1">
    <citation type="journal article" date="2017" name="Nature">
        <title>The sunflower genome provides insights into oil metabolism, flowering and Asterid evolution.</title>
        <authorList>
            <person name="Badouin H."/>
            <person name="Gouzy J."/>
            <person name="Grassa C.J."/>
            <person name="Murat F."/>
            <person name="Staton S.E."/>
            <person name="Cottret L."/>
            <person name="Lelandais-Briere C."/>
            <person name="Owens G.L."/>
            <person name="Carrere S."/>
            <person name="Mayjonade B."/>
            <person name="Legrand L."/>
            <person name="Gill N."/>
            <person name="Kane N.C."/>
            <person name="Bowers J.E."/>
            <person name="Hubner S."/>
            <person name="Bellec A."/>
            <person name="Berard A."/>
            <person name="Berges H."/>
            <person name="Blanchet N."/>
            <person name="Boniface M.C."/>
            <person name="Brunel D."/>
            <person name="Catrice O."/>
            <person name="Chaidir N."/>
            <person name="Claudel C."/>
            <person name="Donnadieu C."/>
            <person name="Faraut T."/>
            <person name="Fievet G."/>
            <person name="Helmstetter N."/>
            <person name="King M."/>
            <person name="Knapp S.J."/>
            <person name="Lai Z."/>
            <person name="Le Paslier M.C."/>
            <person name="Lippi Y."/>
            <person name="Lorenzon L."/>
            <person name="Mandel J.R."/>
            <person name="Marage G."/>
            <person name="Marchand G."/>
            <person name="Marquand E."/>
            <person name="Bret-Mestries E."/>
            <person name="Morien E."/>
            <person name="Nambeesan S."/>
            <person name="Nguyen T."/>
            <person name="Pegot-Espagnet P."/>
            <person name="Pouilly N."/>
            <person name="Raftis F."/>
            <person name="Sallet E."/>
            <person name="Schiex T."/>
            <person name="Thomas J."/>
            <person name="Vandecasteele C."/>
            <person name="Vares D."/>
            <person name="Vear F."/>
            <person name="Vautrin S."/>
            <person name="Crespi M."/>
            <person name="Mangin B."/>
            <person name="Burke J.M."/>
            <person name="Salse J."/>
            <person name="Munos S."/>
            <person name="Vincourt P."/>
            <person name="Rieseberg L.H."/>
            <person name="Langlade N.B."/>
        </authorList>
    </citation>
    <scope>NUCLEOTIDE SEQUENCE [LARGE SCALE GENOMIC DNA]</scope>
    <source>
        <strain evidence="5">cv. SF193</strain>
        <tissue evidence="3">Leaves</tissue>
    </source>
</reference>
<evidence type="ECO:0000313" key="5">
    <source>
        <dbReference type="Proteomes" id="UP000215914"/>
    </source>
</evidence>
<proteinExistence type="predicted"/>
<keyword evidence="1" id="KW-0460">Magnesium</keyword>
<dbReference type="Gene3D" id="2.70.150.10">
    <property type="entry name" value="Calcium-transporting ATPase, cytoplasmic transduction domain A"/>
    <property type="match status" value="1"/>
</dbReference>